<evidence type="ECO:0000313" key="1">
    <source>
        <dbReference type="EMBL" id="GAA2925611.1"/>
    </source>
</evidence>
<dbReference type="EMBL" id="BAAAVA010000027">
    <property type="protein sequence ID" value="GAA2925611.1"/>
    <property type="molecule type" value="Genomic_DNA"/>
</dbReference>
<sequence>MVTPRDTTGSLAAAGDADAHTQAVVATTVVSTLLIRLTALSSLRLQKMNPKINSAHLPAVTRE</sequence>
<reference evidence="1 2" key="1">
    <citation type="journal article" date="2019" name="Int. J. Syst. Evol. Microbiol.">
        <title>The Global Catalogue of Microorganisms (GCM) 10K type strain sequencing project: providing services to taxonomists for standard genome sequencing and annotation.</title>
        <authorList>
            <consortium name="The Broad Institute Genomics Platform"/>
            <consortium name="The Broad Institute Genome Sequencing Center for Infectious Disease"/>
            <person name="Wu L."/>
            <person name="Ma J."/>
        </authorList>
    </citation>
    <scope>NUCLEOTIDE SEQUENCE [LARGE SCALE GENOMIC DNA]</scope>
    <source>
        <strain evidence="1 2">JCM 9650</strain>
    </source>
</reference>
<accession>A0ABN3WSV6</accession>
<protein>
    <submittedName>
        <fullName evidence="1">Uncharacterized protein</fullName>
    </submittedName>
</protein>
<dbReference type="Proteomes" id="UP001501423">
    <property type="component" value="Unassembled WGS sequence"/>
</dbReference>
<comment type="caution">
    <text evidence="1">The sequence shown here is derived from an EMBL/GenBank/DDBJ whole genome shotgun (WGS) entry which is preliminary data.</text>
</comment>
<evidence type="ECO:0000313" key="2">
    <source>
        <dbReference type="Proteomes" id="UP001501423"/>
    </source>
</evidence>
<gene>
    <name evidence="1" type="ORF">GCM10010478_27670</name>
</gene>
<proteinExistence type="predicted"/>
<name>A0ABN3WSV6_9ACTN</name>
<organism evidence="1 2">
    <name type="scientific">Streptomyces erythrogriseus</name>
    <dbReference type="NCBI Taxonomy" id="284027"/>
    <lineage>
        <taxon>Bacteria</taxon>
        <taxon>Bacillati</taxon>
        <taxon>Actinomycetota</taxon>
        <taxon>Actinomycetes</taxon>
        <taxon>Kitasatosporales</taxon>
        <taxon>Streptomycetaceae</taxon>
        <taxon>Streptomyces</taxon>
        <taxon>Streptomyces griseoincarnatus group</taxon>
    </lineage>
</organism>
<keyword evidence="2" id="KW-1185">Reference proteome</keyword>